<dbReference type="CDD" id="cd18657">
    <property type="entry name" value="CSD_Swi6"/>
    <property type="match status" value="1"/>
</dbReference>
<dbReference type="InParanoid" id="A0A7J6JK86"/>
<dbReference type="Gene3D" id="2.40.50.40">
    <property type="match status" value="2"/>
</dbReference>
<reference evidence="7 8" key="2">
    <citation type="submission" date="2020-04" db="EMBL/GenBank/DDBJ databases">
        <title>Genome sequencing and assembly of multiple isolates from the Colletotrichum gloeosporioides species complex.</title>
        <authorList>
            <person name="Gan P."/>
            <person name="Shirasu K."/>
        </authorList>
    </citation>
    <scope>NUCLEOTIDE SEQUENCE [LARGE SCALE GENOMIC DNA]</scope>
    <source>
        <strain evidence="7 8">Nara gc5</strain>
    </source>
</reference>
<evidence type="ECO:0000259" key="6">
    <source>
        <dbReference type="PROSITE" id="PS50013"/>
    </source>
</evidence>
<protein>
    <submittedName>
        <fullName evidence="7">Chromo domain-containing protein 2</fullName>
    </submittedName>
</protein>
<evidence type="ECO:0000256" key="1">
    <source>
        <dbReference type="ARBA" id="ARBA00004123"/>
    </source>
</evidence>
<dbReference type="Pfam" id="PF01393">
    <property type="entry name" value="Chromo_shadow"/>
    <property type="match status" value="1"/>
</dbReference>
<evidence type="ECO:0000256" key="2">
    <source>
        <dbReference type="ARBA" id="ARBA00011353"/>
    </source>
</evidence>
<feature type="compositionally biased region" description="Basic residues" evidence="4">
    <location>
        <begin position="150"/>
        <end position="159"/>
    </location>
</feature>
<dbReference type="Pfam" id="PF00385">
    <property type="entry name" value="Chromo"/>
    <property type="match status" value="1"/>
</dbReference>
<dbReference type="OrthoDB" id="433924at2759"/>
<dbReference type="GO" id="GO:0006338">
    <property type="term" value="P:chromatin remodeling"/>
    <property type="evidence" value="ECO:0007669"/>
    <property type="project" value="UniProtKB-ARBA"/>
</dbReference>
<dbReference type="SUPFAM" id="SSF54160">
    <property type="entry name" value="Chromo domain-like"/>
    <property type="match status" value="2"/>
</dbReference>
<name>A0A7J6JK86_COLFN</name>
<gene>
    <name evidence="7" type="primary">chp2</name>
    <name evidence="7" type="ORF">CGGC5_v002326</name>
</gene>
<comment type="caution">
    <text evidence="7">The sequence shown here is derived from an EMBL/GenBank/DDBJ whole genome shotgun (WGS) entry which is preliminary data.</text>
</comment>
<organism evidence="7 8">
    <name type="scientific">Colletotrichum fructicola (strain Nara gc5)</name>
    <name type="common">Anthracnose fungus</name>
    <name type="synonym">Colletotrichum gloeosporioides (strain Nara gc5)</name>
    <dbReference type="NCBI Taxonomy" id="1213859"/>
    <lineage>
        <taxon>Eukaryota</taxon>
        <taxon>Fungi</taxon>
        <taxon>Dikarya</taxon>
        <taxon>Ascomycota</taxon>
        <taxon>Pezizomycotina</taxon>
        <taxon>Sordariomycetes</taxon>
        <taxon>Hypocreomycetidae</taxon>
        <taxon>Glomerellales</taxon>
        <taxon>Glomerellaceae</taxon>
        <taxon>Colletotrichum</taxon>
        <taxon>Colletotrichum gloeosporioides species complex</taxon>
    </lineage>
</organism>
<dbReference type="InterPro" id="IPR023779">
    <property type="entry name" value="Chromodomain_CS"/>
</dbReference>
<feature type="region of interest" description="Disordered" evidence="4">
    <location>
        <begin position="306"/>
        <end position="329"/>
    </location>
</feature>
<feature type="compositionally biased region" description="Acidic residues" evidence="4">
    <location>
        <begin position="62"/>
        <end position="82"/>
    </location>
</feature>
<evidence type="ECO:0000256" key="5">
    <source>
        <dbReference type="SAM" id="Phobius"/>
    </source>
</evidence>
<comment type="subcellular location">
    <subcellularLocation>
        <location evidence="1">Nucleus</location>
    </subcellularLocation>
</comment>
<dbReference type="InterPro" id="IPR023780">
    <property type="entry name" value="Chromo_domain"/>
</dbReference>
<evidence type="ECO:0000313" key="7">
    <source>
        <dbReference type="EMBL" id="KAF4490808.1"/>
    </source>
</evidence>
<dbReference type="InterPro" id="IPR051219">
    <property type="entry name" value="Heterochromatin_chromo-domain"/>
</dbReference>
<feature type="domain" description="Chromo" evidence="6">
    <location>
        <begin position="84"/>
        <end position="136"/>
    </location>
</feature>
<dbReference type="SMART" id="SM00298">
    <property type="entry name" value="CHROMO"/>
    <property type="match status" value="1"/>
</dbReference>
<dbReference type="RefSeq" id="XP_031885735.2">
    <property type="nucleotide sequence ID" value="XM_032035318.2"/>
</dbReference>
<dbReference type="GO" id="GO:0005634">
    <property type="term" value="C:nucleus"/>
    <property type="evidence" value="ECO:0007669"/>
    <property type="project" value="UniProtKB-SubCell"/>
</dbReference>
<keyword evidence="5" id="KW-0812">Transmembrane</keyword>
<comment type="subunit">
    <text evidence="2">Component of the NuA4 histone acetyltransferase complex.</text>
</comment>
<dbReference type="PANTHER" id="PTHR22812">
    <property type="entry name" value="CHROMOBOX PROTEIN"/>
    <property type="match status" value="1"/>
</dbReference>
<evidence type="ECO:0000256" key="4">
    <source>
        <dbReference type="SAM" id="MobiDB-lite"/>
    </source>
</evidence>
<feature type="transmembrane region" description="Helical" evidence="5">
    <location>
        <begin position="353"/>
        <end position="373"/>
    </location>
</feature>
<keyword evidence="5" id="KW-1133">Transmembrane helix</keyword>
<dbReference type="AlphaFoldDB" id="A0A7J6JK86"/>
<feature type="compositionally biased region" description="Basic and acidic residues" evidence="4">
    <location>
        <begin position="22"/>
        <end position="46"/>
    </location>
</feature>
<dbReference type="CDD" id="cd00024">
    <property type="entry name" value="CD_CSD"/>
    <property type="match status" value="1"/>
</dbReference>
<keyword evidence="3" id="KW-0539">Nucleus</keyword>
<keyword evidence="5" id="KW-0472">Membrane</keyword>
<dbReference type="InterPro" id="IPR008251">
    <property type="entry name" value="Chromo_shadow_dom"/>
</dbReference>
<dbReference type="Proteomes" id="UP000011096">
    <property type="component" value="Unassembled WGS sequence"/>
</dbReference>
<evidence type="ECO:0000256" key="3">
    <source>
        <dbReference type="ARBA" id="ARBA00023242"/>
    </source>
</evidence>
<feature type="region of interest" description="Disordered" evidence="4">
    <location>
        <begin position="1"/>
        <end position="82"/>
    </location>
</feature>
<dbReference type="PROSITE" id="PS50013">
    <property type="entry name" value="CHROMO_2"/>
    <property type="match status" value="1"/>
</dbReference>
<dbReference type="PROSITE" id="PS00598">
    <property type="entry name" value="CHROMO_1"/>
    <property type="match status" value="1"/>
</dbReference>
<keyword evidence="8" id="KW-1185">Reference proteome</keyword>
<dbReference type="InterPro" id="IPR016197">
    <property type="entry name" value="Chromo-like_dom_sf"/>
</dbReference>
<feature type="compositionally biased region" description="Acidic residues" evidence="4">
    <location>
        <begin position="1"/>
        <end position="11"/>
    </location>
</feature>
<dbReference type="EMBL" id="ANPB02000001">
    <property type="protein sequence ID" value="KAF4490808.1"/>
    <property type="molecule type" value="Genomic_DNA"/>
</dbReference>
<dbReference type="GO" id="GO:0000792">
    <property type="term" value="C:heterochromatin"/>
    <property type="evidence" value="ECO:0007669"/>
    <property type="project" value="UniProtKB-ARBA"/>
</dbReference>
<feature type="region of interest" description="Disordered" evidence="4">
    <location>
        <begin position="146"/>
        <end position="194"/>
    </location>
</feature>
<dbReference type="SMART" id="SM00300">
    <property type="entry name" value="ChSh"/>
    <property type="match status" value="1"/>
</dbReference>
<dbReference type="GeneID" id="43619328"/>
<sequence length="400" mass="43619">MPPAISDDEQSDIGGDIIVPVKETRGKSRSVDIADDLSDTKSDLDIPKVTGDLNGSAAAANGDDDEDEDEDEDEDDDDLEADEYVVEKILDHQVGDDGLVNFRVKWEGYEKKADQTWEPEDSLKEGAAEILEEYLRAIGGREALFEQKTKAKTTKKRGRPAASSTPPATTKKSRRNGHPADSTPPASAVAAAKAKPWTLPSGSWEEDVESIDACQDEVSGALVIYLNWKNGQKTKHPTEVVYKRCPQKMLRFYEKHIRIVKSEPQADADNHFPEKTAPEAEMPSTIGVLAQKRLFSTANVLNSARLPRHTDTSRIPRPTAHGDSASSDPSFRLFSTTPIKLSSSAAMVKQNDVIAIIVIVLFIVLAGVAFGIYRLVHVARQSMSVTSGSSSSSSDEIVDD</sequence>
<dbReference type="InterPro" id="IPR000953">
    <property type="entry name" value="Chromo/chromo_shadow_dom"/>
</dbReference>
<evidence type="ECO:0000313" key="8">
    <source>
        <dbReference type="Proteomes" id="UP000011096"/>
    </source>
</evidence>
<feature type="compositionally biased region" description="Low complexity" evidence="4">
    <location>
        <begin position="179"/>
        <end position="194"/>
    </location>
</feature>
<accession>A0A7J6JK86</accession>
<reference evidence="7 8" key="1">
    <citation type="submission" date="2012-08" db="EMBL/GenBank/DDBJ databases">
        <authorList>
            <person name="Gan P.H.P."/>
            <person name="Ikeda K."/>
            <person name="Irieda H."/>
            <person name="Narusaka M."/>
            <person name="O'Connell R.J."/>
            <person name="Narusaka Y."/>
            <person name="Takano Y."/>
            <person name="Kubo Y."/>
            <person name="Shirasu K."/>
        </authorList>
    </citation>
    <scope>NUCLEOTIDE SEQUENCE [LARGE SCALE GENOMIC DNA]</scope>
    <source>
        <strain evidence="7 8">Nara gc5</strain>
    </source>
</reference>
<proteinExistence type="predicted"/>